<dbReference type="EMBL" id="CM047946">
    <property type="protein sequence ID" value="KAI9897674.1"/>
    <property type="molecule type" value="Genomic_DNA"/>
</dbReference>
<reference evidence="1" key="1">
    <citation type="submission" date="2022-10" db="EMBL/GenBank/DDBJ databases">
        <title>Complete Genome of Trichothecium roseum strain YXFP-22015, a Plant Pathogen Isolated from Citrus.</title>
        <authorList>
            <person name="Wang Y."/>
            <person name="Zhu L."/>
        </authorList>
    </citation>
    <scope>NUCLEOTIDE SEQUENCE</scope>
    <source>
        <strain evidence="1">YXFP-22015</strain>
    </source>
</reference>
<organism evidence="1 2">
    <name type="scientific">Trichothecium roseum</name>
    <dbReference type="NCBI Taxonomy" id="47278"/>
    <lineage>
        <taxon>Eukaryota</taxon>
        <taxon>Fungi</taxon>
        <taxon>Dikarya</taxon>
        <taxon>Ascomycota</taxon>
        <taxon>Pezizomycotina</taxon>
        <taxon>Sordariomycetes</taxon>
        <taxon>Hypocreomycetidae</taxon>
        <taxon>Hypocreales</taxon>
        <taxon>Hypocreales incertae sedis</taxon>
        <taxon>Trichothecium</taxon>
    </lineage>
</organism>
<gene>
    <name evidence="1" type="ORF">N3K66_007530</name>
</gene>
<proteinExistence type="predicted"/>
<evidence type="ECO:0000313" key="1">
    <source>
        <dbReference type="EMBL" id="KAI9897674.1"/>
    </source>
</evidence>
<sequence length="721" mass="79633">MATETAQLSPEQTRALFDILTHHEAYAEIESFKYPETVTKYGYPFAETTEIPRSMGNEGFSLGWRSSATTPVGSAPSTPVRSRTPVPPEERKDGDKTKTQDGEGVGPSSESPLLHSLFVNFVLPLPWLRDLPRQFWSVRIQGILARFGEAELSESYDKGALGLRKTLATGSSSLIELVGRGILGGVKKTEVKKKYDLKKAEDLEKAWEDVVQGLVWGDLIDGMWKHMVETDDLERYSDAVKGAAEYAIFHLATFIHHIFVVSPEGQYVLKLLENVHNLVPYKMLKQTLRVGNAASMINGMIRLLLTKLSVGGLTNWVGLTTNADDGMNLLQRIISLVLSWDAAEFRKGAERVEKDKGKNSPDAESLLAIRQYINDYGRTQHEALRTASLESSTSIVAAILNGADNPPSSASALSEQQHSQYLEYYSALLSVHDRDAIANVLCKSQPDLFTQTIRELVSAYDPMIRSVHSNVDLRDHLEDAQGFLEDFIKASKPKKIGAGGAKGETRAASVDDYVELLMRSKGLMYKWVHAVAAKCPDVWEELRLWANKSMVKFRPAESERSEPHVETRGMDARLNDLYQNLPPESQESVGKALDEHASYLSSLNKLSHSRLQQLIDTTKQTNSNSPGQAGPGMYLSRWQTLLDDTPITPKTPAGPLRHGRDVKNTLTMGKAGIFGGKGEAPVVASKDDTKEPAAPNVDVVVEELGKGFFEILQQVGVSDDR</sequence>
<comment type="caution">
    <text evidence="1">The sequence shown here is derived from an EMBL/GenBank/DDBJ whole genome shotgun (WGS) entry which is preliminary data.</text>
</comment>
<dbReference type="Proteomes" id="UP001163324">
    <property type="component" value="Chromosome 7"/>
</dbReference>
<protein>
    <submittedName>
        <fullName evidence="1">Uncharacterized protein</fullName>
    </submittedName>
</protein>
<evidence type="ECO:0000313" key="2">
    <source>
        <dbReference type="Proteomes" id="UP001163324"/>
    </source>
</evidence>
<name>A0ACC0UW01_9HYPO</name>
<keyword evidence="2" id="KW-1185">Reference proteome</keyword>
<accession>A0ACC0UW01</accession>